<comment type="caution">
    <text evidence="4">The sequence shown here is derived from an EMBL/GenBank/DDBJ whole genome shotgun (WGS) entry which is preliminary data.</text>
</comment>
<gene>
    <name evidence="4" type="ORF">ColSpa_08389</name>
</gene>
<feature type="domain" description="NmrA-like" evidence="3">
    <location>
        <begin position="7"/>
        <end position="139"/>
    </location>
</feature>
<accession>A0AA37P9M1</accession>
<dbReference type="GO" id="GO:0016491">
    <property type="term" value="F:oxidoreductase activity"/>
    <property type="evidence" value="ECO:0007669"/>
    <property type="project" value="UniProtKB-KW"/>
</dbReference>
<dbReference type="AlphaFoldDB" id="A0AA37P9M1"/>
<evidence type="ECO:0000313" key="5">
    <source>
        <dbReference type="Proteomes" id="UP001055115"/>
    </source>
</evidence>
<keyword evidence="1" id="KW-0521">NADP</keyword>
<dbReference type="GeneID" id="73329191"/>
<sequence length="308" mass="33428">MSEQQGRKIAIVGASGNIGGLTLNALREKGIHTITAVARAGSSATFPSDVIVKKGDYSDESFLVSAFQGQDVVVLQLSFDSFMAGQAPLIRAAAKAGVKWVLPTEFGSDLAPSKLLDASPLVAGKKQFRDLIEELGMSWVAIINNPWFDWSLAQGFWGIDIKNRSAKLFDGGKTKFITTTLGTTAKGTAGVLSLLESEPEALRNKPVYLKSFHISQRDMLDSILRATGTEEKDWKVEVLDAAAVVADCEEKFKQGDHLAMLTGFYVNHMREGWGGDYNAKAFDIAKLGVAEENLDEVVKRVVKEVEGQ</sequence>
<dbReference type="PANTHER" id="PTHR47706">
    <property type="entry name" value="NMRA-LIKE FAMILY PROTEIN"/>
    <property type="match status" value="1"/>
</dbReference>
<dbReference type="InterPro" id="IPR045312">
    <property type="entry name" value="PCBER-like"/>
</dbReference>
<evidence type="ECO:0000256" key="1">
    <source>
        <dbReference type="ARBA" id="ARBA00022857"/>
    </source>
</evidence>
<proteinExistence type="predicted"/>
<dbReference type="RefSeq" id="XP_049130558.1">
    <property type="nucleotide sequence ID" value="XM_049274601.1"/>
</dbReference>
<dbReference type="CDD" id="cd05259">
    <property type="entry name" value="PCBER_SDR_a"/>
    <property type="match status" value="1"/>
</dbReference>
<dbReference type="InterPro" id="IPR051609">
    <property type="entry name" value="NmrA/Isoflavone_reductase-like"/>
</dbReference>
<dbReference type="PANTHER" id="PTHR47706:SF7">
    <property type="entry name" value="CIPA-LIKE, PUTATIVE (AFU_ORTHOLOGUE AFUA_1G01630)-RELATED"/>
    <property type="match status" value="1"/>
</dbReference>
<reference evidence="4 5" key="1">
    <citation type="submission" date="2022-03" db="EMBL/GenBank/DDBJ databases">
        <title>Genome data of Colletotrichum spp.</title>
        <authorList>
            <person name="Utami Y.D."/>
            <person name="Hiruma K."/>
        </authorList>
    </citation>
    <scope>NUCLEOTIDE SEQUENCE [LARGE SCALE GENOMIC DNA]</scope>
    <source>
        <strain evidence="4 5">MAFF 239500</strain>
    </source>
</reference>
<dbReference type="EMBL" id="BQXU01000022">
    <property type="protein sequence ID" value="GKT48208.1"/>
    <property type="molecule type" value="Genomic_DNA"/>
</dbReference>
<dbReference type="InterPro" id="IPR008030">
    <property type="entry name" value="NmrA-like"/>
</dbReference>
<evidence type="ECO:0000256" key="2">
    <source>
        <dbReference type="ARBA" id="ARBA00023002"/>
    </source>
</evidence>
<protein>
    <submittedName>
        <fullName evidence="4">Pinoresinol reductase 2</fullName>
    </submittedName>
</protein>
<keyword evidence="2" id="KW-0560">Oxidoreductase</keyword>
<evidence type="ECO:0000259" key="3">
    <source>
        <dbReference type="Pfam" id="PF05368"/>
    </source>
</evidence>
<dbReference type="Proteomes" id="UP001055115">
    <property type="component" value="Unassembled WGS sequence"/>
</dbReference>
<name>A0AA37P9M1_9PEZI</name>
<evidence type="ECO:0000313" key="4">
    <source>
        <dbReference type="EMBL" id="GKT48208.1"/>
    </source>
</evidence>
<dbReference type="Gene3D" id="3.40.50.720">
    <property type="entry name" value="NAD(P)-binding Rossmann-like Domain"/>
    <property type="match status" value="1"/>
</dbReference>
<keyword evidence="5" id="KW-1185">Reference proteome</keyword>
<dbReference type="InterPro" id="IPR036291">
    <property type="entry name" value="NAD(P)-bd_dom_sf"/>
</dbReference>
<dbReference type="Pfam" id="PF05368">
    <property type="entry name" value="NmrA"/>
    <property type="match status" value="1"/>
</dbReference>
<dbReference type="SUPFAM" id="SSF51735">
    <property type="entry name" value="NAD(P)-binding Rossmann-fold domains"/>
    <property type="match status" value="1"/>
</dbReference>
<organism evidence="4 5">
    <name type="scientific">Colletotrichum spaethianum</name>
    <dbReference type="NCBI Taxonomy" id="700344"/>
    <lineage>
        <taxon>Eukaryota</taxon>
        <taxon>Fungi</taxon>
        <taxon>Dikarya</taxon>
        <taxon>Ascomycota</taxon>
        <taxon>Pezizomycotina</taxon>
        <taxon>Sordariomycetes</taxon>
        <taxon>Hypocreomycetidae</taxon>
        <taxon>Glomerellales</taxon>
        <taxon>Glomerellaceae</taxon>
        <taxon>Colletotrichum</taxon>
        <taxon>Colletotrichum spaethianum species complex</taxon>
    </lineage>
</organism>